<evidence type="ECO:0000313" key="1">
    <source>
        <dbReference type="EnsemblPlants" id="KQL25403"/>
    </source>
</evidence>
<dbReference type="AlphaFoldDB" id="K3ZYZ0"/>
<dbReference type="EMBL" id="AGNK02001204">
    <property type="status" value="NOT_ANNOTATED_CDS"/>
    <property type="molecule type" value="Genomic_DNA"/>
</dbReference>
<dbReference type="InParanoid" id="K3ZYZ0"/>
<dbReference type="EnsemblPlants" id="KQL25403">
    <property type="protein sequence ID" value="KQL25403"/>
    <property type="gene ID" value="SETIT_031822mg"/>
</dbReference>
<sequence length="55" mass="6337">MVLLHSDTLWLHARHANLIGFSDLSDIAPILNIYSPLIISWDSFTFLLKLKTKEK</sequence>
<dbReference type="Gramene" id="KQL25403">
    <property type="protein sequence ID" value="KQL25403"/>
    <property type="gene ID" value="SETIT_031822mg"/>
</dbReference>
<accession>K3ZYZ0</accession>
<reference evidence="2" key="1">
    <citation type="journal article" date="2012" name="Nat. Biotechnol.">
        <title>Reference genome sequence of the model plant Setaria.</title>
        <authorList>
            <person name="Bennetzen J.L."/>
            <person name="Schmutz J."/>
            <person name="Wang H."/>
            <person name="Percifield R."/>
            <person name="Hawkins J."/>
            <person name="Pontaroli A.C."/>
            <person name="Estep M."/>
            <person name="Feng L."/>
            <person name="Vaughn J.N."/>
            <person name="Grimwood J."/>
            <person name="Jenkins J."/>
            <person name="Barry K."/>
            <person name="Lindquist E."/>
            <person name="Hellsten U."/>
            <person name="Deshpande S."/>
            <person name="Wang X."/>
            <person name="Wu X."/>
            <person name="Mitros T."/>
            <person name="Triplett J."/>
            <person name="Yang X."/>
            <person name="Ye C.Y."/>
            <person name="Mauro-Herrera M."/>
            <person name="Wang L."/>
            <person name="Li P."/>
            <person name="Sharma M."/>
            <person name="Sharma R."/>
            <person name="Ronald P.C."/>
            <person name="Panaud O."/>
            <person name="Kellogg E.A."/>
            <person name="Brutnell T.P."/>
            <person name="Doust A.N."/>
            <person name="Tuskan G.A."/>
            <person name="Rokhsar D."/>
            <person name="Devos K.M."/>
        </authorList>
    </citation>
    <scope>NUCLEOTIDE SEQUENCE [LARGE SCALE GENOMIC DNA]</scope>
    <source>
        <strain evidence="2">cv. Yugu1</strain>
    </source>
</reference>
<protein>
    <submittedName>
        <fullName evidence="1">Uncharacterized protein</fullName>
    </submittedName>
</protein>
<proteinExistence type="predicted"/>
<dbReference type="Proteomes" id="UP000004995">
    <property type="component" value="Unassembled WGS sequence"/>
</dbReference>
<organism evidence="1 2">
    <name type="scientific">Setaria italica</name>
    <name type="common">Foxtail millet</name>
    <name type="synonym">Panicum italicum</name>
    <dbReference type="NCBI Taxonomy" id="4555"/>
    <lineage>
        <taxon>Eukaryota</taxon>
        <taxon>Viridiplantae</taxon>
        <taxon>Streptophyta</taxon>
        <taxon>Embryophyta</taxon>
        <taxon>Tracheophyta</taxon>
        <taxon>Spermatophyta</taxon>
        <taxon>Magnoliopsida</taxon>
        <taxon>Liliopsida</taxon>
        <taxon>Poales</taxon>
        <taxon>Poaceae</taxon>
        <taxon>PACMAD clade</taxon>
        <taxon>Panicoideae</taxon>
        <taxon>Panicodae</taxon>
        <taxon>Paniceae</taxon>
        <taxon>Cenchrinae</taxon>
        <taxon>Setaria</taxon>
    </lineage>
</organism>
<evidence type="ECO:0000313" key="2">
    <source>
        <dbReference type="Proteomes" id="UP000004995"/>
    </source>
</evidence>
<keyword evidence="2" id="KW-1185">Reference proteome</keyword>
<dbReference type="HOGENOM" id="CLU_3035950_0_0_1"/>
<name>K3ZYZ0_SETIT</name>
<reference evidence="1" key="2">
    <citation type="submission" date="2018-08" db="UniProtKB">
        <authorList>
            <consortium name="EnsemblPlants"/>
        </authorList>
    </citation>
    <scope>IDENTIFICATION</scope>
    <source>
        <strain evidence="1">Yugu1</strain>
    </source>
</reference>